<organism evidence="2 3">
    <name type="scientific">Sorangium cellulosum</name>
    <name type="common">Polyangium cellulosum</name>
    <dbReference type="NCBI Taxonomy" id="56"/>
    <lineage>
        <taxon>Bacteria</taxon>
        <taxon>Pseudomonadati</taxon>
        <taxon>Myxococcota</taxon>
        <taxon>Polyangia</taxon>
        <taxon>Polyangiales</taxon>
        <taxon>Polyangiaceae</taxon>
        <taxon>Sorangium</taxon>
    </lineage>
</organism>
<comment type="caution">
    <text evidence="2">The sequence shown here is derived from an EMBL/GenBank/DDBJ whole genome shotgun (WGS) entry which is preliminary data.</text>
</comment>
<dbReference type="Proteomes" id="UP000075604">
    <property type="component" value="Unassembled WGS sequence"/>
</dbReference>
<evidence type="ECO:0000313" key="3">
    <source>
        <dbReference type="Proteomes" id="UP000075502"/>
    </source>
</evidence>
<dbReference type="Proteomes" id="UP000075502">
    <property type="component" value="Unassembled WGS sequence"/>
</dbReference>
<dbReference type="EMBL" id="JEME01001705">
    <property type="protein sequence ID" value="KYG06364.1"/>
    <property type="molecule type" value="Genomic_DNA"/>
</dbReference>
<proteinExistence type="predicted"/>
<sequence length="191" mass="21205">MSVSKPTDVAPTLRPPPVMAPSGMIISANFSVTGFSKRWSHCHQMANFLARYASANEDDPERYATLLSTFFNELLEAIYRNHAPSGDIIITFQRNNGRISVTAEVPASSENVAFYKHAVQLLNQPDPMAWYREQLEHDVPDNDVTTLGLLELAVVYGSTLSLTEPKNGTSLTLNIELPFTEVDENECFSLP</sequence>
<dbReference type="AlphaFoldDB" id="A0A150TNW0"/>
<evidence type="ECO:0000313" key="1">
    <source>
        <dbReference type="EMBL" id="KYF56488.1"/>
    </source>
</evidence>
<reference evidence="3 4" key="1">
    <citation type="submission" date="2014-02" db="EMBL/GenBank/DDBJ databases">
        <title>The small core and large imbalanced accessory genome model reveals a collaborative survival strategy of Sorangium cellulosum strains in nature.</title>
        <authorList>
            <person name="Han K."/>
            <person name="Peng R."/>
            <person name="Blom J."/>
            <person name="Li Y.-Z."/>
        </authorList>
    </citation>
    <scope>NUCLEOTIDE SEQUENCE [LARGE SCALE GENOMIC DNA]</scope>
    <source>
        <strain evidence="2 3">So0007-03</strain>
        <strain evidence="1 4">So0157-18</strain>
    </source>
</reference>
<protein>
    <recommendedName>
        <fullName evidence="5">Histidine kinase</fullName>
    </recommendedName>
</protein>
<evidence type="ECO:0008006" key="5">
    <source>
        <dbReference type="Google" id="ProtNLM"/>
    </source>
</evidence>
<accession>A0A150TNW0</accession>
<dbReference type="EMBL" id="JELX01002118">
    <property type="protein sequence ID" value="KYF56488.1"/>
    <property type="molecule type" value="Genomic_DNA"/>
</dbReference>
<gene>
    <name evidence="1" type="ORF">BE04_40055</name>
    <name evidence="2" type="ORF">BE21_35290</name>
</gene>
<evidence type="ECO:0000313" key="4">
    <source>
        <dbReference type="Proteomes" id="UP000075604"/>
    </source>
</evidence>
<name>A0A150TNW0_SORCE</name>
<evidence type="ECO:0000313" key="2">
    <source>
        <dbReference type="EMBL" id="KYG06364.1"/>
    </source>
</evidence>